<name>C7Q4R4_CATAD</name>
<organism evidence="2 3">
    <name type="scientific">Catenulispora acidiphila (strain DSM 44928 / JCM 14897 / NBRC 102108 / NRRL B-24433 / ID139908)</name>
    <dbReference type="NCBI Taxonomy" id="479433"/>
    <lineage>
        <taxon>Bacteria</taxon>
        <taxon>Bacillati</taxon>
        <taxon>Actinomycetota</taxon>
        <taxon>Actinomycetes</taxon>
        <taxon>Catenulisporales</taxon>
        <taxon>Catenulisporaceae</taxon>
        <taxon>Catenulispora</taxon>
    </lineage>
</organism>
<dbReference type="HOGENOM" id="CLU_2449187_0_0_11"/>
<reference evidence="2 3" key="1">
    <citation type="journal article" date="2009" name="Stand. Genomic Sci.">
        <title>Complete genome sequence of Catenulispora acidiphila type strain (ID 139908).</title>
        <authorList>
            <person name="Copeland A."/>
            <person name="Lapidus A."/>
            <person name="Glavina Del Rio T."/>
            <person name="Nolan M."/>
            <person name="Lucas S."/>
            <person name="Chen F."/>
            <person name="Tice H."/>
            <person name="Cheng J.F."/>
            <person name="Bruce D."/>
            <person name="Goodwin L."/>
            <person name="Pitluck S."/>
            <person name="Mikhailova N."/>
            <person name="Pati A."/>
            <person name="Ivanova N."/>
            <person name="Mavromatis K."/>
            <person name="Chen A."/>
            <person name="Palaniappan K."/>
            <person name="Chain P."/>
            <person name="Land M."/>
            <person name="Hauser L."/>
            <person name="Chang Y.J."/>
            <person name="Jeffries C.D."/>
            <person name="Chertkov O."/>
            <person name="Brettin T."/>
            <person name="Detter J.C."/>
            <person name="Han C."/>
            <person name="Ali Z."/>
            <person name="Tindall B.J."/>
            <person name="Goker M."/>
            <person name="Bristow J."/>
            <person name="Eisen J.A."/>
            <person name="Markowitz V."/>
            <person name="Hugenholtz P."/>
            <person name="Kyrpides N.C."/>
            <person name="Klenk H.P."/>
        </authorList>
    </citation>
    <scope>NUCLEOTIDE SEQUENCE [LARGE SCALE GENOMIC DNA]</scope>
    <source>
        <strain evidence="3">DSM 44928 / JCM 14897 / NBRC 102108 / NRRL B-24433 / ID139908</strain>
    </source>
</reference>
<evidence type="ECO:0000256" key="1">
    <source>
        <dbReference type="SAM" id="MobiDB-lite"/>
    </source>
</evidence>
<feature type="region of interest" description="Disordered" evidence="1">
    <location>
        <begin position="60"/>
        <end position="89"/>
    </location>
</feature>
<accession>C7Q4R4</accession>
<evidence type="ECO:0000313" key="2">
    <source>
        <dbReference type="EMBL" id="ACU72033.1"/>
    </source>
</evidence>
<dbReference type="STRING" id="479433.Caci_3124"/>
<dbReference type="KEGG" id="cai:Caci_3124"/>
<sequence length="89" mass="9377">MRDRAMRDAMARGAAVPGAAVRMSAGALSVAEGSVRWAQHFSASGHERVLRLRRPPLTNAGMAGAMTEAGTSETGLTETGMTEMTWRAS</sequence>
<gene>
    <name evidence="2" type="ordered locus">Caci_3124</name>
</gene>
<proteinExistence type="predicted"/>
<protein>
    <submittedName>
        <fullName evidence="2">Uncharacterized protein</fullName>
    </submittedName>
</protein>
<dbReference type="AlphaFoldDB" id="C7Q4R4"/>
<evidence type="ECO:0000313" key="3">
    <source>
        <dbReference type="Proteomes" id="UP000000851"/>
    </source>
</evidence>
<keyword evidence="3" id="KW-1185">Reference proteome</keyword>
<dbReference type="Proteomes" id="UP000000851">
    <property type="component" value="Chromosome"/>
</dbReference>
<dbReference type="InParanoid" id="C7Q4R4"/>
<dbReference type="EMBL" id="CP001700">
    <property type="protein sequence ID" value="ACU72033.1"/>
    <property type="molecule type" value="Genomic_DNA"/>
</dbReference>